<name>C1DT25_SULAA</name>
<dbReference type="RefSeq" id="WP_012674180.1">
    <property type="nucleotide sequence ID" value="NC_012438.1"/>
</dbReference>
<dbReference type="Gene3D" id="3.40.50.12710">
    <property type="match status" value="1"/>
</dbReference>
<dbReference type="OrthoDB" id="9794208at2"/>
<keyword evidence="4" id="KW-1185">Reference proteome</keyword>
<dbReference type="AlphaFoldDB" id="C1DT25"/>
<organism evidence="3 4">
    <name type="scientific">Sulfurihydrogenibium azorense (strain DSM 15241 / OCM 825 / Az-Fu1)</name>
    <dbReference type="NCBI Taxonomy" id="204536"/>
    <lineage>
        <taxon>Bacteria</taxon>
        <taxon>Pseudomonadati</taxon>
        <taxon>Aquificota</taxon>
        <taxon>Aquificia</taxon>
        <taxon>Aquificales</taxon>
        <taxon>Hydrogenothermaceae</taxon>
        <taxon>Sulfurihydrogenibium</taxon>
    </lineage>
</organism>
<keyword evidence="2" id="KW-0808">Transferase</keyword>
<dbReference type="eggNOG" id="COG1565">
    <property type="taxonomic scope" value="Bacteria"/>
</dbReference>
<dbReference type="Proteomes" id="UP000001369">
    <property type="component" value="Chromosome"/>
</dbReference>
<evidence type="ECO:0000313" key="4">
    <source>
        <dbReference type="Proteomes" id="UP000001369"/>
    </source>
</evidence>
<dbReference type="EMBL" id="CP001229">
    <property type="protein sequence ID" value="ACN98860.1"/>
    <property type="molecule type" value="Genomic_DNA"/>
</dbReference>
<gene>
    <name evidence="3" type="ordered locus">SULAZ_0267</name>
</gene>
<dbReference type="GO" id="GO:0035243">
    <property type="term" value="F:protein-arginine omega-N symmetric methyltransferase activity"/>
    <property type="evidence" value="ECO:0007669"/>
    <property type="project" value="TreeGrafter"/>
</dbReference>
<protein>
    <recommendedName>
        <fullName evidence="5">SAM-dependent methyltransferase</fullName>
    </recommendedName>
</protein>
<dbReference type="GO" id="GO:0032259">
    <property type="term" value="P:methylation"/>
    <property type="evidence" value="ECO:0007669"/>
    <property type="project" value="UniProtKB-KW"/>
</dbReference>
<evidence type="ECO:0000313" key="3">
    <source>
        <dbReference type="EMBL" id="ACN98860.1"/>
    </source>
</evidence>
<reference evidence="3 4" key="1">
    <citation type="journal article" date="2009" name="J. Bacteriol.">
        <title>Complete and draft genome sequences of six members of the Aquificales.</title>
        <authorList>
            <person name="Reysenbach A.L."/>
            <person name="Hamamura N."/>
            <person name="Podar M."/>
            <person name="Griffiths E."/>
            <person name="Ferreira S."/>
            <person name="Hochstein R."/>
            <person name="Heidelberg J."/>
            <person name="Johnson J."/>
            <person name="Mead D."/>
            <person name="Pohorille A."/>
            <person name="Sarmiento M."/>
            <person name="Schweighofer K."/>
            <person name="Seshadri R."/>
            <person name="Voytek M.A."/>
        </authorList>
    </citation>
    <scope>NUCLEOTIDE SEQUENCE [LARGE SCALE GENOMIC DNA]</scope>
    <source>
        <strain evidence="4">Az-Fu1 / DSM 15241 / OCM 825</strain>
    </source>
</reference>
<proteinExistence type="predicted"/>
<dbReference type="KEGG" id="saf:SULAZ_0267"/>
<dbReference type="HOGENOM" id="CLU_024840_1_1_0"/>
<dbReference type="PANTHER" id="PTHR12049:SF7">
    <property type="entry name" value="PROTEIN ARGININE METHYLTRANSFERASE NDUFAF7, MITOCHONDRIAL"/>
    <property type="match status" value="1"/>
</dbReference>
<dbReference type="InterPro" id="IPR003788">
    <property type="entry name" value="NDUFAF7"/>
</dbReference>
<dbReference type="InterPro" id="IPR029063">
    <property type="entry name" value="SAM-dependent_MTases_sf"/>
</dbReference>
<dbReference type="STRING" id="204536.SULAZ_0267"/>
<evidence type="ECO:0008006" key="5">
    <source>
        <dbReference type="Google" id="ProtNLM"/>
    </source>
</evidence>
<accession>C1DT25</accession>
<dbReference type="InterPro" id="IPR038375">
    <property type="entry name" value="NDUFAF7_sf"/>
</dbReference>
<evidence type="ECO:0000256" key="1">
    <source>
        <dbReference type="ARBA" id="ARBA00022603"/>
    </source>
</evidence>
<evidence type="ECO:0000256" key="2">
    <source>
        <dbReference type="ARBA" id="ARBA00022679"/>
    </source>
</evidence>
<sequence>MKLSGKKELIDIVLNDIKKRGGISFKDFMDYALYYPSLGYYTCDKEKIGGYGDFFTSSELDPVFGQLLAKQFNEIYLNYFKGKKIKLVELGSGKGVLAFDILNEIKTNYPEFYENLEFISVEKSPFHIQHQQKVLNGFNVKWLESIEDLEDIEGIVYSNELFDALPVHLIKKKNGKIYEIYLNEKDGEIVEELREISEDVLTYIKELKIDIPEGMTTEVNLLAKDLIQTIGQKLKKGFVFTVDYGYPSKELYKPYRMKGTLLCYYKHTYNENFYENIGFQDITSHVNFSALVYYGKKAGLEFTGFTDQAHFLINLGLGDIMIQLQEKGDSKSFERINRLKTLILPKGMGEKFKILIQHKNIKNPILSGLKIIPPQNDRYKIEEI</sequence>
<keyword evidence="1" id="KW-0489">Methyltransferase</keyword>
<dbReference type="Pfam" id="PF02636">
    <property type="entry name" value="Methyltransf_28"/>
    <property type="match status" value="1"/>
</dbReference>
<dbReference type="PANTHER" id="PTHR12049">
    <property type="entry name" value="PROTEIN ARGININE METHYLTRANSFERASE NDUFAF7, MITOCHONDRIAL"/>
    <property type="match status" value="1"/>
</dbReference>
<dbReference type="SUPFAM" id="SSF53335">
    <property type="entry name" value="S-adenosyl-L-methionine-dependent methyltransferases"/>
    <property type="match status" value="1"/>
</dbReference>